<reference evidence="4 5" key="1">
    <citation type="submission" date="2019-03" db="EMBL/GenBank/DDBJ databases">
        <title>Genome sequence of Lentibacillus salicampi ATCC BAA-719.</title>
        <authorList>
            <person name="Maclea K.S."/>
            <person name="Simoes Junior M."/>
        </authorList>
    </citation>
    <scope>NUCLEOTIDE SEQUENCE [LARGE SCALE GENOMIC DNA]</scope>
    <source>
        <strain evidence="4 5">ATCC BAA-719</strain>
    </source>
</reference>
<dbReference type="OrthoDB" id="9797528at2"/>
<dbReference type="PANTHER" id="PTHR16943:SF8">
    <property type="entry name" value="2-METHYLCITRATE DEHYDRATASE"/>
    <property type="match status" value="1"/>
</dbReference>
<dbReference type="AlphaFoldDB" id="A0A4Y9AGK8"/>
<dbReference type="RefSeq" id="WP_135108542.1">
    <property type="nucleotide sequence ID" value="NZ_SRHY01000002.1"/>
</dbReference>
<protein>
    <submittedName>
        <fullName evidence="4">MmgE/PrpD family protein</fullName>
    </submittedName>
</protein>
<feature type="domain" description="MmgE/PrpD N-terminal" evidence="2">
    <location>
        <begin position="9"/>
        <end position="250"/>
    </location>
</feature>
<dbReference type="Pfam" id="PF03972">
    <property type="entry name" value="MmgE_PrpD_N"/>
    <property type="match status" value="1"/>
</dbReference>
<dbReference type="Proteomes" id="UP000298484">
    <property type="component" value="Unassembled WGS sequence"/>
</dbReference>
<dbReference type="Pfam" id="PF19305">
    <property type="entry name" value="MmgE_PrpD_C"/>
    <property type="match status" value="1"/>
</dbReference>
<dbReference type="InterPro" id="IPR036148">
    <property type="entry name" value="MmgE/PrpD_sf"/>
</dbReference>
<dbReference type="GO" id="GO:0016829">
    <property type="term" value="F:lyase activity"/>
    <property type="evidence" value="ECO:0007669"/>
    <property type="project" value="InterPro"/>
</dbReference>
<dbReference type="Gene3D" id="1.10.4100.10">
    <property type="entry name" value="2-methylcitrate dehydratase PrpD"/>
    <property type="match status" value="1"/>
</dbReference>
<dbReference type="InterPro" id="IPR045337">
    <property type="entry name" value="MmgE_PrpD_C"/>
</dbReference>
<comment type="caution">
    <text evidence="4">The sequence shown here is derived from an EMBL/GenBank/DDBJ whole genome shotgun (WGS) entry which is preliminary data.</text>
</comment>
<dbReference type="InterPro" id="IPR042188">
    <property type="entry name" value="MmgE/PrpD_sf_2"/>
</dbReference>
<accession>A0A4Y9AGK8</accession>
<dbReference type="Gene3D" id="3.30.1330.120">
    <property type="entry name" value="2-methylcitrate dehydratase PrpD"/>
    <property type="match status" value="1"/>
</dbReference>
<keyword evidence="5" id="KW-1185">Reference proteome</keyword>
<dbReference type="SUPFAM" id="SSF103378">
    <property type="entry name" value="2-methylcitrate dehydratase PrpD"/>
    <property type="match status" value="1"/>
</dbReference>
<gene>
    <name evidence="4" type="ORF">E4U82_02935</name>
</gene>
<proteinExistence type="inferred from homology"/>
<name>A0A4Y9AGK8_9BACI</name>
<comment type="similarity">
    <text evidence="1">Belongs to the PrpD family.</text>
</comment>
<sequence>MSKEITMVEQLADWAHNADWAQLSDKAKDALKGRVLDSIGVAIGALNGEPVKNIRRMTEDLGGQELVTLIGGGKTSPDNAAFYNGAAIRYLDFNDSYLAKEETGHPSDNIAPVLAAAEYAGADGKDFLLSLAIAYQVQCRLSDVAPVRKHGFDHTVQGAYGAAAGAARAMGANSHEIANAVAIAGTGYHSLRVTRTGELSNWKGLAYPNTAMGAVHASLLAKYGISGPREVFEGNKGLMDAIAGEFSIEWKNEDLERVTDTIIKRFNAEIHSQSSIEGLLEIRDRENIKPENIKQIRLTTFDVAYNIIGGGEEGGKKWIRYKEEADHSLPYMLAAAYLDGQVMPEQYQPNRINRDDIQELLQKVDVKPDASYSSRFPDEMACRIELETNDGQIFDVEKRDYQGFKTQPASWDVLMEKYYGLTRGIDSQLAREIASTIRNLENVKIRELTELLGQIKLGEDESYE</sequence>
<evidence type="ECO:0000313" key="5">
    <source>
        <dbReference type="Proteomes" id="UP000298484"/>
    </source>
</evidence>
<feature type="domain" description="MmgE/PrpD C-terminal" evidence="3">
    <location>
        <begin position="266"/>
        <end position="441"/>
    </location>
</feature>
<dbReference type="EMBL" id="SRHY01000002">
    <property type="protein sequence ID" value="TFJ94227.1"/>
    <property type="molecule type" value="Genomic_DNA"/>
</dbReference>
<dbReference type="InterPro" id="IPR005656">
    <property type="entry name" value="MmgE_PrpD"/>
</dbReference>
<organism evidence="4 5">
    <name type="scientific">Lentibacillus salicampi</name>
    <dbReference type="NCBI Taxonomy" id="175306"/>
    <lineage>
        <taxon>Bacteria</taxon>
        <taxon>Bacillati</taxon>
        <taxon>Bacillota</taxon>
        <taxon>Bacilli</taxon>
        <taxon>Bacillales</taxon>
        <taxon>Bacillaceae</taxon>
        <taxon>Lentibacillus</taxon>
    </lineage>
</organism>
<evidence type="ECO:0000259" key="3">
    <source>
        <dbReference type="Pfam" id="PF19305"/>
    </source>
</evidence>
<evidence type="ECO:0000259" key="2">
    <source>
        <dbReference type="Pfam" id="PF03972"/>
    </source>
</evidence>
<dbReference type="InterPro" id="IPR042183">
    <property type="entry name" value="MmgE/PrpD_sf_1"/>
</dbReference>
<evidence type="ECO:0000256" key="1">
    <source>
        <dbReference type="ARBA" id="ARBA00006174"/>
    </source>
</evidence>
<dbReference type="PANTHER" id="PTHR16943">
    <property type="entry name" value="2-METHYLCITRATE DEHYDRATASE-RELATED"/>
    <property type="match status" value="1"/>
</dbReference>
<dbReference type="InterPro" id="IPR045336">
    <property type="entry name" value="MmgE_PrpD_N"/>
</dbReference>
<evidence type="ECO:0000313" key="4">
    <source>
        <dbReference type="EMBL" id="TFJ94227.1"/>
    </source>
</evidence>